<dbReference type="AlphaFoldDB" id="A0A914PAQ9"/>
<evidence type="ECO:0000313" key="1">
    <source>
        <dbReference type="Proteomes" id="UP000887578"/>
    </source>
</evidence>
<dbReference type="InterPro" id="IPR036085">
    <property type="entry name" value="PAZ_dom_sf"/>
</dbReference>
<proteinExistence type="predicted"/>
<dbReference type="WBParaSite" id="PDA_v2.g14639.t1">
    <property type="protein sequence ID" value="PDA_v2.g14639.t1"/>
    <property type="gene ID" value="PDA_v2.g14639"/>
</dbReference>
<reference evidence="2" key="1">
    <citation type="submission" date="2022-11" db="UniProtKB">
        <authorList>
            <consortium name="WormBaseParasite"/>
        </authorList>
    </citation>
    <scope>IDENTIFICATION</scope>
</reference>
<keyword evidence="1" id="KW-1185">Reference proteome</keyword>
<name>A0A914PAQ9_9BILA</name>
<dbReference type="SUPFAM" id="SSF101690">
    <property type="entry name" value="PAZ domain"/>
    <property type="match status" value="1"/>
</dbReference>
<sequence>MKVGSKEMHFPVEVLKIVPGQKLQKPFMSMSQEQELIKKSVKSPAATIEAIQDQKHLANLFNNDQYLAAAQIRISPDLKTVKGAILSPPIIEYANGIEKTAIPN</sequence>
<protein>
    <submittedName>
        <fullName evidence="2">Uncharacterized protein</fullName>
    </submittedName>
</protein>
<dbReference type="Proteomes" id="UP000887578">
    <property type="component" value="Unplaced"/>
</dbReference>
<accession>A0A914PAQ9</accession>
<organism evidence="1 2">
    <name type="scientific">Panagrolaimus davidi</name>
    <dbReference type="NCBI Taxonomy" id="227884"/>
    <lineage>
        <taxon>Eukaryota</taxon>
        <taxon>Metazoa</taxon>
        <taxon>Ecdysozoa</taxon>
        <taxon>Nematoda</taxon>
        <taxon>Chromadorea</taxon>
        <taxon>Rhabditida</taxon>
        <taxon>Tylenchina</taxon>
        <taxon>Panagrolaimomorpha</taxon>
        <taxon>Panagrolaimoidea</taxon>
        <taxon>Panagrolaimidae</taxon>
        <taxon>Panagrolaimus</taxon>
    </lineage>
</organism>
<evidence type="ECO:0000313" key="2">
    <source>
        <dbReference type="WBParaSite" id="PDA_v2.g14639.t1"/>
    </source>
</evidence>